<dbReference type="EMBL" id="LN890560">
    <property type="protein sequence ID" value="CUS20584.1"/>
    <property type="molecule type" value="Genomic_DNA"/>
</dbReference>
<evidence type="ECO:0000256" key="1">
    <source>
        <dbReference type="ARBA" id="ARBA00022723"/>
    </source>
</evidence>
<dbReference type="OrthoDB" id="6077919at2759"/>
<keyword evidence="9" id="KW-1185">Reference proteome</keyword>
<dbReference type="PANTHER" id="PTHR14003:SF20">
    <property type="entry name" value="FINGER DOMAIN PROTEIN, PUTATIVE (AFU_ORTHOLOGUE AFUA_4G10380)-RELATED"/>
    <property type="match status" value="1"/>
</dbReference>
<dbReference type="AlphaFoldDB" id="A0A0P1KMB3"/>
<accession>A0A0P1KMB3</accession>
<organism evidence="8 9">
    <name type="scientific">Lachancea quebecensis</name>
    <dbReference type="NCBI Taxonomy" id="1654605"/>
    <lineage>
        <taxon>Eukaryota</taxon>
        <taxon>Fungi</taxon>
        <taxon>Dikarya</taxon>
        <taxon>Ascomycota</taxon>
        <taxon>Saccharomycotina</taxon>
        <taxon>Saccharomycetes</taxon>
        <taxon>Saccharomycetales</taxon>
        <taxon>Saccharomycetaceae</taxon>
        <taxon>Lachancea</taxon>
    </lineage>
</organism>
<evidence type="ECO:0000313" key="8">
    <source>
        <dbReference type="EMBL" id="CUS20584.1"/>
    </source>
</evidence>
<keyword evidence="3 5" id="KW-0863">Zinc-finger</keyword>
<dbReference type="GO" id="GO:0000785">
    <property type="term" value="C:chromatin"/>
    <property type="evidence" value="ECO:0007669"/>
    <property type="project" value="TreeGrafter"/>
</dbReference>
<dbReference type="InterPro" id="IPR013087">
    <property type="entry name" value="Znf_C2H2_type"/>
</dbReference>
<feature type="domain" description="C2H2-type" evidence="7">
    <location>
        <begin position="239"/>
        <end position="263"/>
    </location>
</feature>
<protein>
    <submittedName>
        <fullName evidence="8">LAQU0S01e09956g1_1</fullName>
    </submittedName>
</protein>
<feature type="region of interest" description="Disordered" evidence="6">
    <location>
        <begin position="1"/>
        <end position="34"/>
    </location>
</feature>
<evidence type="ECO:0000256" key="5">
    <source>
        <dbReference type="PROSITE-ProRule" id="PRU00042"/>
    </source>
</evidence>
<keyword evidence="1" id="KW-0479">Metal-binding</keyword>
<feature type="domain" description="C2H2-type" evidence="7">
    <location>
        <begin position="211"/>
        <end position="238"/>
    </location>
</feature>
<dbReference type="SUPFAM" id="SSF57667">
    <property type="entry name" value="beta-beta-alpha zinc fingers"/>
    <property type="match status" value="1"/>
</dbReference>
<dbReference type="GO" id="GO:0000978">
    <property type="term" value="F:RNA polymerase II cis-regulatory region sequence-specific DNA binding"/>
    <property type="evidence" value="ECO:0007669"/>
    <property type="project" value="TreeGrafter"/>
</dbReference>
<dbReference type="Gene3D" id="3.30.160.60">
    <property type="entry name" value="Classic Zinc Finger"/>
    <property type="match status" value="2"/>
</dbReference>
<dbReference type="InterPro" id="IPR036236">
    <property type="entry name" value="Znf_C2H2_sf"/>
</dbReference>
<evidence type="ECO:0000256" key="3">
    <source>
        <dbReference type="ARBA" id="ARBA00022771"/>
    </source>
</evidence>
<proteinExistence type="predicted"/>
<name>A0A0P1KMB3_9SACH</name>
<keyword evidence="4" id="KW-0862">Zinc</keyword>
<dbReference type="GO" id="GO:0008270">
    <property type="term" value="F:zinc ion binding"/>
    <property type="evidence" value="ECO:0007669"/>
    <property type="project" value="UniProtKB-KW"/>
</dbReference>
<dbReference type="PROSITE" id="PS50157">
    <property type="entry name" value="ZINC_FINGER_C2H2_2"/>
    <property type="match status" value="2"/>
</dbReference>
<evidence type="ECO:0000313" key="9">
    <source>
        <dbReference type="Proteomes" id="UP000236544"/>
    </source>
</evidence>
<dbReference type="PROSITE" id="PS00028">
    <property type="entry name" value="ZINC_FINGER_C2H2_1"/>
    <property type="match status" value="2"/>
</dbReference>
<evidence type="ECO:0000256" key="6">
    <source>
        <dbReference type="SAM" id="MobiDB-lite"/>
    </source>
</evidence>
<dbReference type="PANTHER" id="PTHR14003">
    <property type="entry name" value="TRANSCRIPTIONAL REPRESSOR PROTEIN YY"/>
    <property type="match status" value="1"/>
</dbReference>
<dbReference type="Proteomes" id="UP000236544">
    <property type="component" value="Unassembled WGS sequence"/>
</dbReference>
<evidence type="ECO:0000256" key="4">
    <source>
        <dbReference type="ARBA" id="ARBA00022833"/>
    </source>
</evidence>
<dbReference type="SMART" id="SM00355">
    <property type="entry name" value="ZnF_C2H2"/>
    <property type="match status" value="2"/>
</dbReference>
<sequence>MPCRETKHGSGRAEKAEHSAQGVGLPRSPRTKGVRLIEVGATPPSEAWSRASPSAPSLDPQDLFPYTQFFQSSGVGSAISQAFSTSPPKSRSCPQIYTSTSTAQCVQPVQPAVVNPYARLGVQTPPLELALQPSSGLYHALKPCTGPRQPHAWYEPHVEHQPYKPNSSPLVGPESLLDWPRHSSAPLASVPQLPPAPAPPPSAETRKLLRYQCSRCLKIFTRSSALQSHILVHTGDRPFMCPNLNCSKSFNVKSNMIRHLKIHRQLVLRRDST</sequence>
<gene>
    <name evidence="8" type="ORF">LAQU0_S01e09956g</name>
</gene>
<dbReference type="GO" id="GO:0000981">
    <property type="term" value="F:DNA-binding transcription factor activity, RNA polymerase II-specific"/>
    <property type="evidence" value="ECO:0007669"/>
    <property type="project" value="TreeGrafter"/>
</dbReference>
<dbReference type="Pfam" id="PF00096">
    <property type="entry name" value="zf-C2H2"/>
    <property type="match status" value="2"/>
</dbReference>
<keyword evidence="2" id="KW-0677">Repeat</keyword>
<dbReference type="GO" id="GO:0005667">
    <property type="term" value="C:transcription regulator complex"/>
    <property type="evidence" value="ECO:0007669"/>
    <property type="project" value="TreeGrafter"/>
</dbReference>
<evidence type="ECO:0000259" key="7">
    <source>
        <dbReference type="PROSITE" id="PS50157"/>
    </source>
</evidence>
<reference evidence="9" key="1">
    <citation type="submission" date="2015-10" db="EMBL/GenBank/DDBJ databases">
        <authorList>
            <person name="Devillers H."/>
        </authorList>
    </citation>
    <scope>NUCLEOTIDE SEQUENCE [LARGE SCALE GENOMIC DNA]</scope>
</reference>
<feature type="compositionally biased region" description="Basic and acidic residues" evidence="6">
    <location>
        <begin position="1"/>
        <end position="18"/>
    </location>
</feature>
<evidence type="ECO:0000256" key="2">
    <source>
        <dbReference type="ARBA" id="ARBA00022737"/>
    </source>
</evidence>